<sequence length="76" mass="7623">MKTTGTASSPPPSSPAVASSSSIILHSSMDCLPSFPAVAPTGSSAPPRMPSLSVVSISSSYPPQGRSWYCGIVAAQ</sequence>
<name>A0A3L6DE99_MAIZE</name>
<organism evidence="2">
    <name type="scientific">Zea mays</name>
    <name type="common">Maize</name>
    <dbReference type="NCBI Taxonomy" id="4577"/>
    <lineage>
        <taxon>Eukaryota</taxon>
        <taxon>Viridiplantae</taxon>
        <taxon>Streptophyta</taxon>
        <taxon>Embryophyta</taxon>
        <taxon>Tracheophyta</taxon>
        <taxon>Spermatophyta</taxon>
        <taxon>Magnoliopsida</taxon>
        <taxon>Liliopsida</taxon>
        <taxon>Poales</taxon>
        <taxon>Poaceae</taxon>
        <taxon>PACMAD clade</taxon>
        <taxon>Panicoideae</taxon>
        <taxon>Andropogonodae</taxon>
        <taxon>Andropogoneae</taxon>
        <taxon>Tripsacinae</taxon>
        <taxon>Zea</taxon>
    </lineage>
</organism>
<reference evidence="2" key="1">
    <citation type="journal article" date="2018" name="Nat. Genet.">
        <title>Extensive intraspecific gene order and gene structural variations between Mo17 and other maize genomes.</title>
        <authorList>
            <person name="Sun S."/>
            <person name="Zhou Y."/>
            <person name="Chen J."/>
            <person name="Shi J."/>
            <person name="Zhao H."/>
            <person name="Zhao H."/>
            <person name="Song W."/>
            <person name="Zhang M."/>
            <person name="Cui Y."/>
            <person name="Dong X."/>
            <person name="Liu H."/>
            <person name="Ma X."/>
            <person name="Jiao Y."/>
            <person name="Wang B."/>
            <person name="Wei X."/>
            <person name="Stein J.C."/>
            <person name="Glaubitz J.C."/>
            <person name="Lu F."/>
            <person name="Yu G."/>
            <person name="Liang C."/>
            <person name="Fengler K."/>
            <person name="Li B."/>
            <person name="Rafalski A."/>
            <person name="Schnable P.S."/>
            <person name="Ware D.H."/>
            <person name="Buckler E.S."/>
            <person name="Lai J."/>
        </authorList>
    </citation>
    <scope>NUCLEOTIDE SEQUENCE [LARGE SCALE GENOMIC DNA]</scope>
    <source>
        <tissue evidence="2">Seedling</tissue>
    </source>
</reference>
<evidence type="ECO:0000256" key="1">
    <source>
        <dbReference type="SAM" id="MobiDB-lite"/>
    </source>
</evidence>
<dbReference type="Proteomes" id="UP000251960">
    <property type="component" value="Chromosome 9"/>
</dbReference>
<accession>A0A3L6DE99</accession>
<dbReference type="AlphaFoldDB" id="A0A3L6DE99"/>
<protein>
    <submittedName>
        <fullName evidence="2">Uncharacterized protein</fullName>
    </submittedName>
</protein>
<gene>
    <name evidence="2" type="ORF">Zm00014a_041866</name>
</gene>
<feature type="region of interest" description="Disordered" evidence="1">
    <location>
        <begin position="1"/>
        <end position="20"/>
    </location>
</feature>
<comment type="caution">
    <text evidence="2">The sequence shown here is derived from an EMBL/GenBank/DDBJ whole genome shotgun (WGS) entry which is preliminary data.</text>
</comment>
<proteinExistence type="predicted"/>
<evidence type="ECO:0000313" key="2">
    <source>
        <dbReference type="EMBL" id="PWZ06457.1"/>
    </source>
</evidence>
<dbReference type="EMBL" id="NCVQ01000010">
    <property type="protein sequence ID" value="PWZ06457.1"/>
    <property type="molecule type" value="Genomic_DNA"/>
</dbReference>